<dbReference type="Pfam" id="PF13517">
    <property type="entry name" value="FG-GAP_3"/>
    <property type="match status" value="1"/>
</dbReference>
<dbReference type="InterPro" id="IPR028994">
    <property type="entry name" value="Integrin_alpha_N"/>
</dbReference>
<protein>
    <submittedName>
        <fullName evidence="5">FG-GAP repeat protein</fullName>
    </submittedName>
</protein>
<dbReference type="InterPro" id="IPR013517">
    <property type="entry name" value="FG-GAP"/>
</dbReference>
<keyword evidence="1 4" id="KW-0732">Signal</keyword>
<feature type="chain" id="PRO_5021927229" evidence="4">
    <location>
        <begin position="30"/>
        <end position="652"/>
    </location>
</feature>
<feature type="signal peptide" evidence="4">
    <location>
        <begin position="1"/>
        <end position="29"/>
    </location>
</feature>
<name>A0A518BSK5_9BACT</name>
<organism evidence="5 6">
    <name type="scientific">Engelhardtia mirabilis</name>
    <dbReference type="NCBI Taxonomy" id="2528011"/>
    <lineage>
        <taxon>Bacteria</taxon>
        <taxon>Pseudomonadati</taxon>
        <taxon>Planctomycetota</taxon>
        <taxon>Planctomycetia</taxon>
        <taxon>Planctomycetia incertae sedis</taxon>
        <taxon>Engelhardtia</taxon>
    </lineage>
</organism>
<keyword evidence="2" id="KW-0677">Repeat</keyword>
<dbReference type="InterPro" id="IPR013519">
    <property type="entry name" value="Int_alpha_beta-p"/>
</dbReference>
<evidence type="ECO:0000256" key="2">
    <source>
        <dbReference type="ARBA" id="ARBA00022737"/>
    </source>
</evidence>
<dbReference type="Gene3D" id="2.130.10.130">
    <property type="entry name" value="Integrin alpha, N-terminal"/>
    <property type="match status" value="3"/>
</dbReference>
<dbReference type="PROSITE" id="PS51470">
    <property type="entry name" value="FG_GAP"/>
    <property type="match status" value="1"/>
</dbReference>
<dbReference type="PANTHER" id="PTHR46580:SF2">
    <property type="entry name" value="MAM DOMAIN-CONTAINING PROTEIN"/>
    <property type="match status" value="1"/>
</dbReference>
<dbReference type="Proteomes" id="UP000316921">
    <property type="component" value="Chromosome"/>
</dbReference>
<dbReference type="PANTHER" id="PTHR46580">
    <property type="entry name" value="SENSOR KINASE-RELATED"/>
    <property type="match status" value="1"/>
</dbReference>
<evidence type="ECO:0000256" key="4">
    <source>
        <dbReference type="SAM" id="SignalP"/>
    </source>
</evidence>
<keyword evidence="3" id="KW-0325">Glycoprotein</keyword>
<evidence type="ECO:0000313" key="6">
    <source>
        <dbReference type="Proteomes" id="UP000316921"/>
    </source>
</evidence>
<dbReference type="SMART" id="SM00191">
    <property type="entry name" value="Int_alpha"/>
    <property type="match status" value="4"/>
</dbReference>
<reference evidence="5 6" key="1">
    <citation type="submission" date="2019-02" db="EMBL/GenBank/DDBJ databases">
        <title>Deep-cultivation of Planctomycetes and their phenomic and genomic characterization uncovers novel biology.</title>
        <authorList>
            <person name="Wiegand S."/>
            <person name="Jogler M."/>
            <person name="Boedeker C."/>
            <person name="Pinto D."/>
            <person name="Vollmers J."/>
            <person name="Rivas-Marin E."/>
            <person name="Kohn T."/>
            <person name="Peeters S.H."/>
            <person name="Heuer A."/>
            <person name="Rast P."/>
            <person name="Oberbeckmann S."/>
            <person name="Bunk B."/>
            <person name="Jeske O."/>
            <person name="Meyerdierks A."/>
            <person name="Storesund J.E."/>
            <person name="Kallscheuer N."/>
            <person name="Luecker S."/>
            <person name="Lage O.M."/>
            <person name="Pohl T."/>
            <person name="Merkel B.J."/>
            <person name="Hornburger P."/>
            <person name="Mueller R.-W."/>
            <person name="Bruemmer F."/>
            <person name="Labrenz M."/>
            <person name="Spormann A.M."/>
            <person name="Op den Camp H."/>
            <person name="Overmann J."/>
            <person name="Amann R."/>
            <person name="Jetten M.S.M."/>
            <person name="Mascher T."/>
            <person name="Medema M.H."/>
            <person name="Devos D.P."/>
            <person name="Kaster A.-K."/>
            <person name="Ovreas L."/>
            <person name="Rohde M."/>
            <person name="Galperin M.Y."/>
            <person name="Jogler C."/>
        </authorList>
    </citation>
    <scope>NUCLEOTIDE SEQUENCE [LARGE SCALE GENOMIC DNA]</scope>
    <source>
        <strain evidence="5 6">Pla133</strain>
    </source>
</reference>
<evidence type="ECO:0000313" key="5">
    <source>
        <dbReference type="EMBL" id="QDU69956.1"/>
    </source>
</evidence>
<dbReference type="AlphaFoldDB" id="A0A518BSK5"/>
<sequence length="652" mass="67352" precursor="true">MPSTLALPVVRHAAACTLAASLLTCPTFAQVNDFADLDWTFSGPNSASGSIDDEVMVIVGPDHTCDGELVAWYTCVAPVSGTVRATLYWTNFDSWALSAHPIFDWPLYQVDGVAEKLGTTGTFTEYWFTGVYDVNFDVQRGQVFGFGVETKDCAEGPGSATFFDIELQPAAWIDLGQGLDPSVDLVVPAPASPTQFEAGLVALGDVNGDGIGDFATAAPIAVLSGADGAFLWSESTAGPDLPLLRNAGDVDGDGVADLAMGQFAAPMVRLLSGASGSSLWSWTAPAGEPYGVSLACFGDLDGDGVLDVAVGADEYTSLAVQVLSGATGTVLAPILPPTGAKFFGAVLGNVGDLDQDGLSDLGVVASPLPLQIHSGATGQLDRQLGPYWNDRPTNLQSAGDWNGDGQPDVALGLVPISEAFELLPGRVEVWSGSDGAVLLEREGDFPHSRFGSVLTGDFDLDGDGSPELVVAAGGQTAQSQVVPGHVVVLRAPQGDVLCEFMGEEALEVRGIAWDPTPGQARLAVAVDSVLAGRELRLFSDFAQEGTPHLELAGPPSPGGPLTISIEAGNPGRPALVFVGLSSIDLPLAGGVLVPSPDLIQTLQLDGDGRADLITTWPDAVPAGTKLWAQAWIPDVDGPFGQTATNAVVTPLP</sequence>
<gene>
    <name evidence="5" type="ORF">Pla133_50790</name>
</gene>
<accession>A0A518BSK5</accession>
<keyword evidence="6" id="KW-1185">Reference proteome</keyword>
<proteinExistence type="predicted"/>
<dbReference type="EMBL" id="CP036287">
    <property type="protein sequence ID" value="QDU69956.1"/>
    <property type="molecule type" value="Genomic_DNA"/>
</dbReference>
<evidence type="ECO:0000256" key="3">
    <source>
        <dbReference type="ARBA" id="ARBA00023180"/>
    </source>
</evidence>
<dbReference type="SUPFAM" id="SSF69318">
    <property type="entry name" value="Integrin alpha N-terminal domain"/>
    <property type="match status" value="1"/>
</dbReference>
<dbReference type="KEGG" id="pbap:Pla133_50790"/>
<evidence type="ECO:0000256" key="1">
    <source>
        <dbReference type="ARBA" id="ARBA00022729"/>
    </source>
</evidence>
<dbReference type="RefSeq" id="WP_145070335.1">
    <property type="nucleotide sequence ID" value="NZ_CP036287.1"/>
</dbReference>